<organism evidence="9 10">
    <name type="scientific">Aeromicrobium panaciterrae</name>
    <dbReference type="NCBI Taxonomy" id="363861"/>
    <lineage>
        <taxon>Bacteria</taxon>
        <taxon>Bacillati</taxon>
        <taxon>Actinomycetota</taxon>
        <taxon>Actinomycetes</taxon>
        <taxon>Propionibacteriales</taxon>
        <taxon>Nocardioidaceae</taxon>
        <taxon>Aeromicrobium</taxon>
    </lineage>
</organism>
<feature type="transmembrane region" description="Helical" evidence="7">
    <location>
        <begin position="79"/>
        <end position="97"/>
    </location>
</feature>
<keyword evidence="2" id="KW-0813">Transport</keyword>
<evidence type="ECO:0000256" key="6">
    <source>
        <dbReference type="ARBA" id="ARBA00023136"/>
    </source>
</evidence>
<name>A0ABU1UKE9_9ACTN</name>
<keyword evidence="3" id="KW-1003">Cell membrane</keyword>
<feature type="transmembrane region" description="Helical" evidence="7">
    <location>
        <begin position="137"/>
        <end position="157"/>
    </location>
</feature>
<sequence length="432" mass="47272">MTEASPQQRGALLVWFVGLLIYLLAVFHRSSLAVAGLAATERFDITAAQLSTFTMLQLLVYTAMQIPVGLILDRFGSRRVMLTGLVTLTAAQTLFAVADTYAIALIARVIVGIGDAMIFVCLLRLVNTWFVPRRIPFFTQMTGVLGQLGAIIAAVPMTLALRELGWTKAYLLAAAIGIVLLIALLIFIRDSPVERSASGPAMSLTTIRRSLAESWEHPGTRLGLWTHFTTQFSATTLGLLWGYPFFVRGENLSSGQAGALLTILVVAVMAAGPALAWFITRHPWHRSTLVLAIVSAIVVMWTIVLAWRGDAPFWLLVLLMVAVGVGGPASMIGFDFGRSFNPEHRMGAAIGIINQGGFFASLVLVIAIGIILDWRTPGSSTAYTPEAFRWAMSFQYVLWGIGLVQIWRYRVQVRATIMRDEPEAYGRTRELG</sequence>
<evidence type="ECO:0000256" key="2">
    <source>
        <dbReference type="ARBA" id="ARBA00022448"/>
    </source>
</evidence>
<dbReference type="PANTHER" id="PTHR23517">
    <property type="entry name" value="RESISTANCE PROTEIN MDTM, PUTATIVE-RELATED-RELATED"/>
    <property type="match status" value="1"/>
</dbReference>
<feature type="transmembrane region" description="Helical" evidence="7">
    <location>
        <begin position="288"/>
        <end position="307"/>
    </location>
</feature>
<gene>
    <name evidence="9" type="ORF">J2X11_000497</name>
</gene>
<evidence type="ECO:0000256" key="3">
    <source>
        <dbReference type="ARBA" id="ARBA00022475"/>
    </source>
</evidence>
<feature type="transmembrane region" description="Helical" evidence="7">
    <location>
        <begin position="50"/>
        <end position="72"/>
    </location>
</feature>
<evidence type="ECO:0000313" key="10">
    <source>
        <dbReference type="Proteomes" id="UP001257739"/>
    </source>
</evidence>
<feature type="transmembrane region" description="Helical" evidence="7">
    <location>
        <begin position="258"/>
        <end position="279"/>
    </location>
</feature>
<feature type="transmembrane region" description="Helical" evidence="7">
    <location>
        <begin position="346"/>
        <end position="372"/>
    </location>
</feature>
<dbReference type="Gene3D" id="1.20.1250.20">
    <property type="entry name" value="MFS general substrate transporter like domains"/>
    <property type="match status" value="2"/>
</dbReference>
<keyword evidence="4 7" id="KW-0812">Transmembrane</keyword>
<proteinExistence type="predicted"/>
<evidence type="ECO:0000256" key="4">
    <source>
        <dbReference type="ARBA" id="ARBA00022692"/>
    </source>
</evidence>
<feature type="domain" description="Major facilitator superfamily (MFS) profile" evidence="8">
    <location>
        <begin position="14"/>
        <end position="414"/>
    </location>
</feature>
<keyword evidence="6 7" id="KW-0472">Membrane</keyword>
<accession>A0ABU1UKE9</accession>
<dbReference type="RefSeq" id="WP_309966384.1">
    <property type="nucleotide sequence ID" value="NZ_JAVDWH010000001.1"/>
</dbReference>
<dbReference type="InterPro" id="IPR050171">
    <property type="entry name" value="MFS_Transporters"/>
</dbReference>
<evidence type="ECO:0000259" key="8">
    <source>
        <dbReference type="PROSITE" id="PS50850"/>
    </source>
</evidence>
<evidence type="ECO:0000256" key="7">
    <source>
        <dbReference type="SAM" id="Phobius"/>
    </source>
</evidence>
<evidence type="ECO:0000313" key="9">
    <source>
        <dbReference type="EMBL" id="MDR7085658.1"/>
    </source>
</evidence>
<feature type="transmembrane region" description="Helical" evidence="7">
    <location>
        <begin position="224"/>
        <end position="246"/>
    </location>
</feature>
<dbReference type="InterPro" id="IPR020846">
    <property type="entry name" value="MFS_dom"/>
</dbReference>
<evidence type="ECO:0000256" key="5">
    <source>
        <dbReference type="ARBA" id="ARBA00022989"/>
    </source>
</evidence>
<dbReference type="CDD" id="cd06174">
    <property type="entry name" value="MFS"/>
    <property type="match status" value="1"/>
</dbReference>
<dbReference type="SUPFAM" id="SSF103473">
    <property type="entry name" value="MFS general substrate transporter"/>
    <property type="match status" value="1"/>
</dbReference>
<comment type="caution">
    <text evidence="9">The sequence shown here is derived from an EMBL/GenBank/DDBJ whole genome shotgun (WGS) entry which is preliminary data.</text>
</comment>
<feature type="transmembrane region" description="Helical" evidence="7">
    <location>
        <begin position="103"/>
        <end position="125"/>
    </location>
</feature>
<comment type="subcellular location">
    <subcellularLocation>
        <location evidence="1">Cell membrane</location>
        <topology evidence="1">Multi-pass membrane protein</topology>
    </subcellularLocation>
</comment>
<keyword evidence="5 7" id="KW-1133">Transmembrane helix</keyword>
<feature type="transmembrane region" description="Helical" evidence="7">
    <location>
        <begin position="392"/>
        <end position="409"/>
    </location>
</feature>
<keyword evidence="10" id="KW-1185">Reference proteome</keyword>
<feature type="transmembrane region" description="Helical" evidence="7">
    <location>
        <begin position="169"/>
        <end position="188"/>
    </location>
</feature>
<feature type="transmembrane region" description="Helical" evidence="7">
    <location>
        <begin position="12"/>
        <end position="30"/>
    </location>
</feature>
<dbReference type="InterPro" id="IPR036259">
    <property type="entry name" value="MFS_trans_sf"/>
</dbReference>
<feature type="transmembrane region" description="Helical" evidence="7">
    <location>
        <begin position="313"/>
        <end position="334"/>
    </location>
</feature>
<protein>
    <submittedName>
        <fullName evidence="9">MFS family permease</fullName>
    </submittedName>
</protein>
<dbReference type="EMBL" id="JAVDWH010000001">
    <property type="protein sequence ID" value="MDR7085658.1"/>
    <property type="molecule type" value="Genomic_DNA"/>
</dbReference>
<dbReference type="Proteomes" id="UP001257739">
    <property type="component" value="Unassembled WGS sequence"/>
</dbReference>
<reference evidence="9 10" key="1">
    <citation type="submission" date="2023-07" db="EMBL/GenBank/DDBJ databases">
        <title>Sorghum-associated microbial communities from plants grown in Nebraska, USA.</title>
        <authorList>
            <person name="Schachtman D."/>
        </authorList>
    </citation>
    <scope>NUCLEOTIDE SEQUENCE [LARGE SCALE GENOMIC DNA]</scope>
    <source>
        <strain evidence="9 10">BE248</strain>
    </source>
</reference>
<dbReference type="Pfam" id="PF07690">
    <property type="entry name" value="MFS_1"/>
    <property type="match status" value="1"/>
</dbReference>
<evidence type="ECO:0000256" key="1">
    <source>
        <dbReference type="ARBA" id="ARBA00004651"/>
    </source>
</evidence>
<dbReference type="PROSITE" id="PS50850">
    <property type="entry name" value="MFS"/>
    <property type="match status" value="1"/>
</dbReference>
<dbReference type="InterPro" id="IPR011701">
    <property type="entry name" value="MFS"/>
</dbReference>